<feature type="transmembrane region" description="Helical" evidence="12">
    <location>
        <begin position="12"/>
        <end position="36"/>
    </location>
</feature>
<comment type="pathway">
    <text evidence="2">Cell wall biogenesis; lipoteichoic acid biosynthesis.</text>
</comment>
<dbReference type="SUPFAM" id="SSF53649">
    <property type="entry name" value="Alkaline phosphatase-like"/>
    <property type="match status" value="1"/>
</dbReference>
<dbReference type="PIRSF" id="PIRSF005091">
    <property type="entry name" value="Mmb_sulf_HI1246"/>
    <property type="match status" value="1"/>
</dbReference>
<evidence type="ECO:0000313" key="15">
    <source>
        <dbReference type="Proteomes" id="UP001178662"/>
    </source>
</evidence>
<feature type="binding site" evidence="11">
    <location>
        <position position="508"/>
    </location>
    <ligand>
        <name>Mn(2+)</name>
        <dbReference type="ChEBI" id="CHEBI:29035"/>
    </ligand>
</feature>
<keyword evidence="7 8" id="KW-0472">Membrane</keyword>
<feature type="transmembrane region" description="Helical" evidence="12">
    <location>
        <begin position="181"/>
        <end position="201"/>
    </location>
</feature>
<keyword evidence="4 8" id="KW-1003">Cell membrane</keyword>
<evidence type="ECO:0000313" key="14">
    <source>
        <dbReference type="EMBL" id="WEK53183.1"/>
    </source>
</evidence>
<comment type="similarity">
    <text evidence="3 8">Belongs to the LTA synthase family.</text>
</comment>
<reference evidence="14" key="1">
    <citation type="submission" date="2023-03" db="EMBL/GenBank/DDBJ databases">
        <title>Andean soil-derived lignocellulolytic bacterial consortium as a source of novel taxa and putative plastic-active enzymes.</title>
        <authorList>
            <person name="Diaz-Garcia L."/>
            <person name="Chuvochina M."/>
            <person name="Feuerriegel G."/>
            <person name="Bunk B."/>
            <person name="Sproer C."/>
            <person name="Streit W.R."/>
            <person name="Rodriguez L.M."/>
            <person name="Overmann J."/>
            <person name="Jimenez D.J."/>
        </authorList>
    </citation>
    <scope>NUCLEOTIDE SEQUENCE</scope>
    <source>
        <strain evidence="14">MAG 2441</strain>
    </source>
</reference>
<dbReference type="InterPro" id="IPR017850">
    <property type="entry name" value="Alkaline_phosphatase_core_sf"/>
</dbReference>
<evidence type="ECO:0000256" key="11">
    <source>
        <dbReference type="PIRSR" id="PIRSR005091-3"/>
    </source>
</evidence>
<evidence type="ECO:0000256" key="2">
    <source>
        <dbReference type="ARBA" id="ARBA00004936"/>
    </source>
</evidence>
<organism evidence="14 15">
    <name type="scientific">Candidatus Cohnella colombiensis</name>
    <dbReference type="NCBI Taxonomy" id="3121368"/>
    <lineage>
        <taxon>Bacteria</taxon>
        <taxon>Bacillati</taxon>
        <taxon>Bacillota</taxon>
        <taxon>Bacilli</taxon>
        <taxon>Bacillales</taxon>
        <taxon>Paenibacillaceae</taxon>
        <taxon>Cohnella</taxon>
    </lineage>
</organism>
<keyword evidence="15" id="KW-1185">Reference proteome</keyword>
<dbReference type="InterPro" id="IPR050448">
    <property type="entry name" value="OpgB/LTA_synthase_biosynth"/>
</dbReference>
<feature type="active site" evidence="9">
    <location>
        <position position="335"/>
    </location>
</feature>
<dbReference type="PANTHER" id="PTHR47371:SF3">
    <property type="entry name" value="PHOSPHOGLYCEROL TRANSFERASE I"/>
    <property type="match status" value="1"/>
</dbReference>
<dbReference type="Proteomes" id="UP001178662">
    <property type="component" value="Chromosome"/>
</dbReference>
<name>A0AA95J9E6_9BACL</name>
<dbReference type="Pfam" id="PF00884">
    <property type="entry name" value="Sulfatase"/>
    <property type="match status" value="1"/>
</dbReference>
<dbReference type="Gene3D" id="3.30.1120.170">
    <property type="match status" value="1"/>
</dbReference>
<dbReference type="Gene3D" id="3.40.720.10">
    <property type="entry name" value="Alkaline Phosphatase, subunit A"/>
    <property type="match status" value="1"/>
</dbReference>
<sequence length="664" mass="76600">MINRLKTALLHSLMWVWRGIGFWPYWGFMLLIVSLLYKLDWLDRQFNVGGMNQWKWSVNLGALLLICFWTILLNRRARAYSLLLLDILLTFIIFADLIYFRSFKDFISVPVLLQAGQVGELKASIKDLIHIEDLWLIADLPFAFIIVGWIFWRSYMQKRNAKLIQHATHLSITDNRKPRRFWIRFVPATIAFALGWALIFFPVEQQKNGWASGLFVGNWWNVPIYNVTGLFGFHGYDAYRYAKENWFNTKLSDEQKQEVYHWFADRHQLQQQMESEPLFGQYQGYNVLVIQAEAFQQFVIGQQIDGVEITPHINELIGKSIYFPNFYHQTGQGRTSDADFLTSCSMYPLPTGSVFIRFATNSFDCAPSILNEQGYDTTVHHAYDGSFWNRYNMYNNMDYNQFYSLENYTIDDPLGWSLSDESFFRQTMNQLKLRDRSPFYALAITISGHHPFKLTESKKDLNVGAFEGTTFGNYLQAMHYVDSAVGTLITRLKNDDLWDNTIVMFYGDHDNSLFDWDAYEQFFGSPLTDLDKDKIMRQVPYFIHLPQDANAGIVEKAVGQIDTTPTMMHLLGIPIDDRILMGVSMLSDAPKSVVFRNGGYTDGQLYYVPSADGIISNGTCYQLTDGGQATDSSSCAAGAVEAMRDLSVSDRVIEYDLITEMRKK</sequence>
<evidence type="ECO:0000256" key="10">
    <source>
        <dbReference type="PIRSR" id="PIRSR005091-2"/>
    </source>
</evidence>
<evidence type="ECO:0000256" key="3">
    <source>
        <dbReference type="ARBA" id="ARBA00009983"/>
    </source>
</evidence>
<dbReference type="GO" id="GO:0046872">
    <property type="term" value="F:metal ion binding"/>
    <property type="evidence" value="ECO:0007669"/>
    <property type="project" value="UniProtKB-KW"/>
</dbReference>
<protein>
    <submittedName>
        <fullName evidence="14">LTA synthase family protein</fullName>
    </submittedName>
</protein>
<comment type="subcellular location">
    <subcellularLocation>
        <location evidence="1">Cell membrane</location>
        <topology evidence="1">Multi-pass membrane protein</topology>
    </subcellularLocation>
</comment>
<evidence type="ECO:0000256" key="7">
    <source>
        <dbReference type="ARBA" id="ARBA00023136"/>
    </source>
</evidence>
<evidence type="ECO:0000256" key="8">
    <source>
        <dbReference type="PIRNR" id="PIRNR005091"/>
    </source>
</evidence>
<keyword evidence="10" id="KW-0479">Metal-binding</keyword>
<evidence type="ECO:0000256" key="4">
    <source>
        <dbReference type="ARBA" id="ARBA00022475"/>
    </source>
</evidence>
<evidence type="ECO:0000256" key="1">
    <source>
        <dbReference type="ARBA" id="ARBA00004651"/>
    </source>
</evidence>
<dbReference type="InterPro" id="IPR012160">
    <property type="entry name" value="LtaS-like"/>
</dbReference>
<feature type="transmembrane region" description="Helical" evidence="12">
    <location>
        <begin position="80"/>
        <end position="100"/>
    </location>
</feature>
<evidence type="ECO:0000259" key="13">
    <source>
        <dbReference type="Pfam" id="PF00884"/>
    </source>
</evidence>
<feature type="binding site" evidence="11">
    <location>
        <position position="293"/>
    </location>
    <ligand>
        <name>Mn(2+)</name>
        <dbReference type="ChEBI" id="CHEBI:29035"/>
    </ligand>
</feature>
<evidence type="ECO:0000256" key="5">
    <source>
        <dbReference type="ARBA" id="ARBA00022692"/>
    </source>
</evidence>
<gene>
    <name evidence="14" type="ORF">P0Y55_11320</name>
</gene>
<dbReference type="GO" id="GO:0005886">
    <property type="term" value="C:plasma membrane"/>
    <property type="evidence" value="ECO:0007669"/>
    <property type="project" value="UniProtKB-SubCell"/>
</dbReference>
<keyword evidence="6 12" id="KW-1133">Transmembrane helix</keyword>
<feature type="domain" description="Sulfatase N-terminal" evidence="13">
    <location>
        <begin position="286"/>
        <end position="573"/>
    </location>
</feature>
<dbReference type="EMBL" id="CP119317">
    <property type="protein sequence ID" value="WEK53183.1"/>
    <property type="molecule type" value="Genomic_DNA"/>
</dbReference>
<keyword evidence="5 12" id="KW-0812">Transmembrane</keyword>
<evidence type="ECO:0000256" key="9">
    <source>
        <dbReference type="PIRSR" id="PIRSR005091-1"/>
    </source>
</evidence>
<dbReference type="CDD" id="cd16015">
    <property type="entry name" value="LTA_synthase"/>
    <property type="match status" value="1"/>
</dbReference>
<dbReference type="PANTHER" id="PTHR47371">
    <property type="entry name" value="LIPOTEICHOIC ACID SYNTHASE"/>
    <property type="match status" value="1"/>
</dbReference>
<feature type="binding site" evidence="11">
    <location>
        <position position="509"/>
    </location>
    <ligand>
        <name>Mn(2+)</name>
        <dbReference type="ChEBI" id="CHEBI:29035"/>
    </ligand>
</feature>
<evidence type="ECO:0000256" key="6">
    <source>
        <dbReference type="ARBA" id="ARBA00022989"/>
    </source>
</evidence>
<dbReference type="InterPro" id="IPR000917">
    <property type="entry name" value="Sulfatase_N"/>
</dbReference>
<feature type="transmembrane region" description="Helical" evidence="12">
    <location>
        <begin position="56"/>
        <end position="73"/>
    </location>
</feature>
<evidence type="ECO:0000256" key="12">
    <source>
        <dbReference type="SAM" id="Phobius"/>
    </source>
</evidence>
<feature type="transmembrane region" description="Helical" evidence="12">
    <location>
        <begin position="134"/>
        <end position="152"/>
    </location>
</feature>
<feature type="binding site" evidence="11">
    <location>
        <position position="335"/>
    </location>
    <ligand>
        <name>Mn(2+)</name>
        <dbReference type="ChEBI" id="CHEBI:29035"/>
    </ligand>
</feature>
<dbReference type="AlphaFoldDB" id="A0AA95J9E6"/>
<feature type="binding site" evidence="10">
    <location>
        <position position="449"/>
    </location>
    <ligand>
        <name>substrate</name>
    </ligand>
</feature>
<accession>A0AA95J9E6</accession>
<proteinExistence type="inferred from homology"/>
<keyword evidence="10" id="KW-0464">Manganese</keyword>